<gene>
    <name evidence="4" type="ORF">SLS60_011599</name>
</gene>
<evidence type="ECO:0000256" key="3">
    <source>
        <dbReference type="ARBA" id="ARBA00023242"/>
    </source>
</evidence>
<organism evidence="4 5">
    <name type="scientific">Paraconiothyrium brasiliense</name>
    <dbReference type="NCBI Taxonomy" id="300254"/>
    <lineage>
        <taxon>Eukaryota</taxon>
        <taxon>Fungi</taxon>
        <taxon>Dikarya</taxon>
        <taxon>Ascomycota</taxon>
        <taxon>Pezizomycotina</taxon>
        <taxon>Dothideomycetes</taxon>
        <taxon>Pleosporomycetidae</taxon>
        <taxon>Pleosporales</taxon>
        <taxon>Massarineae</taxon>
        <taxon>Didymosphaeriaceae</taxon>
        <taxon>Paraconiothyrium</taxon>
    </lineage>
</organism>
<evidence type="ECO:0008006" key="6">
    <source>
        <dbReference type="Google" id="ProtNLM"/>
    </source>
</evidence>
<dbReference type="PANTHER" id="PTHR47840">
    <property type="entry name" value="ZN(II)2CYS6 TRANSCRIPTION FACTOR (EUROFUNG)-RELATED"/>
    <property type="match status" value="1"/>
</dbReference>
<keyword evidence="5" id="KW-1185">Reference proteome</keyword>
<dbReference type="EMBL" id="JAKJXO020000022">
    <property type="protein sequence ID" value="KAL1592007.1"/>
    <property type="molecule type" value="Genomic_DNA"/>
</dbReference>
<name>A0ABR3QIN3_9PLEO</name>
<dbReference type="Proteomes" id="UP001521785">
    <property type="component" value="Unassembled WGS sequence"/>
</dbReference>
<reference evidence="4 5" key="1">
    <citation type="submission" date="2024-02" db="EMBL/GenBank/DDBJ databases">
        <title>De novo assembly and annotation of 12 fungi associated with fruit tree decline syndrome in Ontario, Canada.</title>
        <authorList>
            <person name="Sulman M."/>
            <person name="Ellouze W."/>
            <person name="Ilyukhin E."/>
        </authorList>
    </citation>
    <scope>NUCLEOTIDE SEQUENCE [LARGE SCALE GENOMIC DNA]</scope>
    <source>
        <strain evidence="4 5">M42-189</strain>
    </source>
</reference>
<dbReference type="CDD" id="cd12148">
    <property type="entry name" value="fungal_TF_MHR"/>
    <property type="match status" value="1"/>
</dbReference>
<proteinExistence type="predicted"/>
<sequence>MSNLEPTAKRRKVRKGTQSCWECRRRKGALPITDLLRLPPLEAHPVLIARKLLVLGTFLQGALPPAVKLMEAQALSPQQVMHRVVDVAIRLVTTKDELVRSVEAIECIMLEALYHNYSGNLHRAWMATRRAINVAQSLALHRGFNSPSVKVLEPNTRKDFDLDHLVFRLAEMDGYLSVMLGLERSSLDTRRITCPKALTACGPQERMQRIHYIVQERIIARKECTMGDLAETKEIDQVLRKAAAEMSPQWWLIPTFTLGDTDESKIMHDMIRIMDQFAHYHLLIRLHLPYVLSRDRCHDYSKAVAINTSRELLNRFLTFRATNPAHYYCRGSDFLAFIASTTLCVAHIKNGGDAATEPVGAATQSTGFEFLAHSRLSDRGLMERALDVIRTMHDPGTDAIASKISRILRDLLVIESSASDGTIYNITSTKPDNEDLECDGRLVNGGKAMRIHIPNFGSIDFEKGTVLRTTSTSQTDTLGALSPSTLLPIATERYLCPSDQLPATFDAGNPSWQAHHDSSLDVVSDGNDQDDLEFPWTEGDDWDLQGVDIALFDSLFSGPVQFDDDSQVSWSF</sequence>
<keyword evidence="2" id="KW-0804">Transcription</keyword>
<protein>
    <recommendedName>
        <fullName evidence="6">Transcription factor domain-containing protein</fullName>
    </recommendedName>
</protein>
<accession>A0ABR3QIN3</accession>
<evidence type="ECO:0000256" key="2">
    <source>
        <dbReference type="ARBA" id="ARBA00023163"/>
    </source>
</evidence>
<keyword evidence="3" id="KW-0539">Nucleus</keyword>
<evidence type="ECO:0000256" key="1">
    <source>
        <dbReference type="ARBA" id="ARBA00023015"/>
    </source>
</evidence>
<keyword evidence="1" id="KW-0805">Transcription regulation</keyword>
<dbReference type="PANTHER" id="PTHR47840:SF1">
    <property type="entry name" value="ZN(II)2CYS6 TRANSCRIPTION FACTOR (EUROFUNG)"/>
    <property type="match status" value="1"/>
</dbReference>
<comment type="caution">
    <text evidence="4">The sequence shown here is derived from an EMBL/GenBank/DDBJ whole genome shotgun (WGS) entry which is preliminary data.</text>
</comment>
<evidence type="ECO:0000313" key="4">
    <source>
        <dbReference type="EMBL" id="KAL1592007.1"/>
    </source>
</evidence>
<evidence type="ECO:0000313" key="5">
    <source>
        <dbReference type="Proteomes" id="UP001521785"/>
    </source>
</evidence>